<accession>A0A1L1PJZ5</accession>
<reference evidence="2" key="2">
    <citation type="submission" date="2014-11" db="EMBL/GenBank/DDBJ databases">
        <title>Draft genome sequence of Hydrogenophaga intermedia S1.</title>
        <authorList>
            <person name="Gan H.M."/>
            <person name="Chew T.H."/>
            <person name="Stolz A."/>
        </authorList>
    </citation>
    <scope>NUCLEOTIDE SEQUENCE [LARGE SCALE GENOMIC DNA]</scope>
    <source>
        <strain evidence="2">S1</strain>
    </source>
</reference>
<organism evidence="1 2">
    <name type="scientific">Hydrogenophaga intermedia</name>
    <dbReference type="NCBI Taxonomy" id="65786"/>
    <lineage>
        <taxon>Bacteria</taxon>
        <taxon>Pseudomonadati</taxon>
        <taxon>Pseudomonadota</taxon>
        <taxon>Betaproteobacteria</taxon>
        <taxon>Burkholderiales</taxon>
        <taxon>Comamonadaceae</taxon>
        <taxon>Hydrogenophaga</taxon>
    </lineage>
</organism>
<dbReference type="EMBL" id="CCAE010000076">
    <property type="protein sequence ID" value="CDN90322.1"/>
    <property type="molecule type" value="Genomic_DNA"/>
</dbReference>
<dbReference type="AlphaFoldDB" id="A0A1L1PJZ5"/>
<dbReference type="Proteomes" id="UP000028878">
    <property type="component" value="Unassembled WGS sequence"/>
</dbReference>
<evidence type="ECO:0000313" key="2">
    <source>
        <dbReference type="Proteomes" id="UP000028878"/>
    </source>
</evidence>
<evidence type="ECO:0000313" key="1">
    <source>
        <dbReference type="EMBL" id="CDN90322.1"/>
    </source>
</evidence>
<proteinExistence type="predicted"/>
<sequence>MESRIGRSLKRHRCVVMAILQSRKNLVTSDLKERYGDLWLFGALERKQVRKPR</sequence>
<protein>
    <submittedName>
        <fullName evidence="1">Uncharacterized protein</fullName>
    </submittedName>
</protein>
<keyword evidence="2" id="KW-1185">Reference proteome</keyword>
<reference evidence="2" key="1">
    <citation type="submission" date="2014-02" db="EMBL/GenBank/DDBJ databases">
        <authorList>
            <person name="Gan H."/>
        </authorList>
    </citation>
    <scope>NUCLEOTIDE SEQUENCE [LARGE SCALE GENOMIC DNA]</scope>
    <source>
        <strain evidence="2">S1</strain>
    </source>
</reference>
<gene>
    <name evidence="1" type="ORF">BN948_04764</name>
</gene>
<name>A0A1L1PJZ5_HYDIT</name>